<accession>A0A8J8PCX9</accession>
<gene>
    <name evidence="2" type="ORF">A3207_08310</name>
</gene>
<dbReference type="GeneID" id="41323581"/>
<proteinExistence type="predicted"/>
<dbReference type="Proteomes" id="UP000752814">
    <property type="component" value="Unassembled WGS sequence"/>
</dbReference>
<dbReference type="AlphaFoldDB" id="A0A8J8PCX9"/>
<dbReference type="SUPFAM" id="SSF50475">
    <property type="entry name" value="FMN-binding split barrel"/>
    <property type="match status" value="1"/>
</dbReference>
<reference evidence="2" key="1">
    <citation type="submission" date="2016-03" db="EMBL/GenBank/DDBJ databases">
        <authorList>
            <person name="Borrel G."/>
            <person name="Mccann A."/>
            <person name="O'Toole P.W."/>
        </authorList>
    </citation>
    <scope>NUCLEOTIDE SEQUENCE</scope>
    <source>
        <strain evidence="2">183</strain>
    </source>
</reference>
<dbReference type="RefSeq" id="WP_020449049.1">
    <property type="nucleotide sequence ID" value="NZ_CAYAXV010000004.1"/>
</dbReference>
<dbReference type="InterPro" id="IPR011576">
    <property type="entry name" value="Pyridox_Oxase_N"/>
</dbReference>
<dbReference type="PANTHER" id="PTHR34818:SF1">
    <property type="entry name" value="PROTEIN BLI-3"/>
    <property type="match status" value="1"/>
</dbReference>
<organism evidence="2 3">
    <name type="scientific">Candidatus Methanomassiliicoccus intestinalis</name>
    <dbReference type="NCBI Taxonomy" id="1406512"/>
    <lineage>
        <taxon>Archaea</taxon>
        <taxon>Methanobacteriati</taxon>
        <taxon>Thermoplasmatota</taxon>
        <taxon>Thermoplasmata</taxon>
        <taxon>Methanomassiliicoccales</taxon>
        <taxon>Methanomassiliicoccaceae</taxon>
        <taxon>Methanomassiliicoccus</taxon>
    </lineage>
</organism>
<dbReference type="EMBL" id="LVVT01000021">
    <property type="protein sequence ID" value="TQS81885.1"/>
    <property type="molecule type" value="Genomic_DNA"/>
</dbReference>
<evidence type="ECO:0000313" key="3">
    <source>
        <dbReference type="Proteomes" id="UP000752814"/>
    </source>
</evidence>
<protein>
    <submittedName>
        <fullName evidence="2">Pyridoxamine 5'-phosphate oxidase</fullName>
    </submittedName>
</protein>
<name>A0A8J8PCX9_9ARCH</name>
<dbReference type="PANTHER" id="PTHR34818">
    <property type="entry name" value="PROTEIN BLI-3"/>
    <property type="match status" value="1"/>
</dbReference>
<dbReference type="OMA" id="PKVEICA"/>
<dbReference type="Gene3D" id="2.30.110.10">
    <property type="entry name" value="Electron Transport, Fmn-binding Protein, Chain A"/>
    <property type="match status" value="1"/>
</dbReference>
<feature type="domain" description="Pyridoxamine 5'-phosphate oxidase N-terminal" evidence="1">
    <location>
        <begin position="4"/>
        <end position="106"/>
    </location>
</feature>
<dbReference type="Pfam" id="PF01243">
    <property type="entry name" value="PNPOx_N"/>
    <property type="match status" value="1"/>
</dbReference>
<sequence>MNDVVKFLQDSPIQYLATVGSDNKAKCRPFTFVGEIDEKLWFCTDNQHEAYMDMQYNPWIEFAGPGSENSWMRLSGKAVFEENMEAKKICLSVPLVKEYYKTADNPALAVFYLADAHAQIADMYENSPKRYDL</sequence>
<dbReference type="InterPro" id="IPR012349">
    <property type="entry name" value="Split_barrel_FMN-bd"/>
</dbReference>
<evidence type="ECO:0000313" key="2">
    <source>
        <dbReference type="EMBL" id="TQS81885.1"/>
    </source>
</evidence>
<comment type="caution">
    <text evidence="2">The sequence shown here is derived from an EMBL/GenBank/DDBJ whole genome shotgun (WGS) entry which is preliminary data.</text>
</comment>
<dbReference type="InterPro" id="IPR052917">
    <property type="entry name" value="Stress-Dev_Protein"/>
</dbReference>
<evidence type="ECO:0000259" key="1">
    <source>
        <dbReference type="Pfam" id="PF01243"/>
    </source>
</evidence>